<dbReference type="PANTHER" id="PTHR10344:SF4">
    <property type="entry name" value="UMP-CMP KINASE 2, MITOCHONDRIAL"/>
    <property type="match status" value="1"/>
</dbReference>
<organism evidence="13 14">
    <name type="scientific">Nesterenkonia sedimenti</name>
    <dbReference type="NCBI Taxonomy" id="1463632"/>
    <lineage>
        <taxon>Bacteria</taxon>
        <taxon>Bacillati</taxon>
        <taxon>Actinomycetota</taxon>
        <taxon>Actinomycetes</taxon>
        <taxon>Micrococcales</taxon>
        <taxon>Micrococcaceae</taxon>
        <taxon>Nesterenkonia</taxon>
    </lineage>
</organism>
<dbReference type="EMBL" id="JABAHY010000009">
    <property type="protein sequence ID" value="NLS10413.1"/>
    <property type="molecule type" value="Genomic_DNA"/>
</dbReference>
<evidence type="ECO:0000313" key="13">
    <source>
        <dbReference type="EMBL" id="NLS10413.1"/>
    </source>
</evidence>
<evidence type="ECO:0000313" key="14">
    <source>
        <dbReference type="Proteomes" id="UP000523139"/>
    </source>
</evidence>
<comment type="caution">
    <text evidence="13">The sequence shown here is derived from an EMBL/GenBank/DDBJ whole genome shotgun (WGS) entry which is preliminary data.</text>
</comment>
<dbReference type="AlphaFoldDB" id="A0A7X8TKL5"/>
<comment type="function">
    <text evidence="10 11">Phosphorylation of dTMP to form dTDP in both de novo and salvage pathways of dTTP synthesis.</text>
</comment>
<dbReference type="NCBIfam" id="TIGR00041">
    <property type="entry name" value="DTMP_kinase"/>
    <property type="match status" value="1"/>
</dbReference>
<dbReference type="EC" id="2.7.4.9" evidence="2 11"/>
<dbReference type="InterPro" id="IPR039430">
    <property type="entry name" value="Thymidylate_kin-like_dom"/>
</dbReference>
<evidence type="ECO:0000256" key="8">
    <source>
        <dbReference type="ARBA" id="ARBA00022840"/>
    </source>
</evidence>
<keyword evidence="14" id="KW-1185">Reference proteome</keyword>
<proteinExistence type="inferred from homology"/>
<dbReference type="InterPro" id="IPR018095">
    <property type="entry name" value="Thymidylate_kin_CS"/>
</dbReference>
<dbReference type="SUPFAM" id="SSF52540">
    <property type="entry name" value="P-loop containing nucleoside triphosphate hydrolases"/>
    <property type="match status" value="1"/>
</dbReference>
<dbReference type="GO" id="GO:0005524">
    <property type="term" value="F:ATP binding"/>
    <property type="evidence" value="ECO:0007669"/>
    <property type="project" value="UniProtKB-UniRule"/>
</dbReference>
<dbReference type="FunFam" id="3.40.50.300:FF:000225">
    <property type="entry name" value="Thymidylate kinase"/>
    <property type="match status" value="1"/>
</dbReference>
<dbReference type="Pfam" id="PF02223">
    <property type="entry name" value="Thymidylate_kin"/>
    <property type="match status" value="1"/>
</dbReference>
<evidence type="ECO:0000256" key="2">
    <source>
        <dbReference type="ARBA" id="ARBA00012980"/>
    </source>
</evidence>
<reference evidence="13 14" key="1">
    <citation type="submission" date="2020-04" db="EMBL/GenBank/DDBJ databases">
        <title>Nesterenkonia sp. nov., isolated from marine sediment.</title>
        <authorList>
            <person name="Zhang G."/>
        </authorList>
    </citation>
    <scope>NUCLEOTIDE SEQUENCE [LARGE SCALE GENOMIC DNA]</scope>
    <source>
        <strain evidence="13 14">MY13</strain>
    </source>
</reference>
<dbReference type="GO" id="GO:0005829">
    <property type="term" value="C:cytosol"/>
    <property type="evidence" value="ECO:0007669"/>
    <property type="project" value="TreeGrafter"/>
</dbReference>
<dbReference type="InterPro" id="IPR018094">
    <property type="entry name" value="Thymidylate_kinase"/>
</dbReference>
<feature type="domain" description="Thymidylate kinase-like" evidence="12">
    <location>
        <begin position="17"/>
        <end position="209"/>
    </location>
</feature>
<gene>
    <name evidence="11" type="primary">tmk</name>
    <name evidence="13" type="ORF">HGQ17_10500</name>
</gene>
<keyword evidence="8 11" id="KW-0067">ATP-binding</keyword>
<dbReference type="GO" id="GO:0006227">
    <property type="term" value="P:dUDP biosynthetic process"/>
    <property type="evidence" value="ECO:0007669"/>
    <property type="project" value="TreeGrafter"/>
</dbReference>
<keyword evidence="7 11" id="KW-0418">Kinase</keyword>
<dbReference type="PANTHER" id="PTHR10344">
    <property type="entry name" value="THYMIDYLATE KINASE"/>
    <property type="match status" value="1"/>
</dbReference>
<feature type="binding site" evidence="11">
    <location>
        <begin position="19"/>
        <end position="26"/>
    </location>
    <ligand>
        <name>ATP</name>
        <dbReference type="ChEBI" id="CHEBI:30616"/>
    </ligand>
</feature>
<evidence type="ECO:0000256" key="5">
    <source>
        <dbReference type="ARBA" id="ARBA00022727"/>
    </source>
</evidence>
<evidence type="ECO:0000256" key="10">
    <source>
        <dbReference type="ARBA" id="ARBA00057735"/>
    </source>
</evidence>
<comment type="similarity">
    <text evidence="1 11">Belongs to the thymidylate kinase family.</text>
</comment>
<accession>A0A7X8TKL5</accession>
<dbReference type="CDD" id="cd01672">
    <property type="entry name" value="TMPK"/>
    <property type="match status" value="1"/>
</dbReference>
<keyword evidence="5 11" id="KW-0545">Nucleotide biosynthesis</keyword>
<dbReference type="Proteomes" id="UP000523139">
    <property type="component" value="Unassembled WGS sequence"/>
</dbReference>
<evidence type="ECO:0000256" key="4">
    <source>
        <dbReference type="ARBA" id="ARBA00022679"/>
    </source>
</evidence>
<evidence type="ECO:0000256" key="7">
    <source>
        <dbReference type="ARBA" id="ARBA00022777"/>
    </source>
</evidence>
<evidence type="ECO:0000256" key="3">
    <source>
        <dbReference type="ARBA" id="ARBA00017144"/>
    </source>
</evidence>
<evidence type="ECO:0000256" key="11">
    <source>
        <dbReference type="HAMAP-Rule" id="MF_00165"/>
    </source>
</evidence>
<evidence type="ECO:0000256" key="1">
    <source>
        <dbReference type="ARBA" id="ARBA00009776"/>
    </source>
</evidence>
<evidence type="ECO:0000259" key="12">
    <source>
        <dbReference type="Pfam" id="PF02223"/>
    </source>
</evidence>
<evidence type="ECO:0000256" key="9">
    <source>
        <dbReference type="ARBA" id="ARBA00048743"/>
    </source>
</evidence>
<sequence>MSHKDHQQSHRGLFIVLEGGEGAGKTTQLKLLGEWFTQTGHEVISTREPGGTEIGERIRALVLEHDQGEVDPRTEALLFAASRAAHVTQKISPALASGTVVLCDRYVDSSLAYQGAGRGLGVEGVAEINDWATEGLKPDLTVLLDVDPALSAQRRAARDAGAAGDRIESADLEFHTTLRQAFLDRAAAAPERYLVLDATETPEQIHRRITERLAPLLDSEEVAG</sequence>
<comment type="catalytic activity">
    <reaction evidence="9 11">
        <text>dTMP + ATP = dTDP + ADP</text>
        <dbReference type="Rhea" id="RHEA:13517"/>
        <dbReference type="ChEBI" id="CHEBI:30616"/>
        <dbReference type="ChEBI" id="CHEBI:58369"/>
        <dbReference type="ChEBI" id="CHEBI:63528"/>
        <dbReference type="ChEBI" id="CHEBI:456216"/>
        <dbReference type="EC" id="2.7.4.9"/>
    </reaction>
</comment>
<dbReference type="Gene3D" id="3.40.50.300">
    <property type="entry name" value="P-loop containing nucleotide triphosphate hydrolases"/>
    <property type="match status" value="1"/>
</dbReference>
<evidence type="ECO:0000256" key="6">
    <source>
        <dbReference type="ARBA" id="ARBA00022741"/>
    </source>
</evidence>
<dbReference type="HAMAP" id="MF_00165">
    <property type="entry name" value="Thymidylate_kinase"/>
    <property type="match status" value="1"/>
</dbReference>
<protein>
    <recommendedName>
        <fullName evidence="3 11">Thymidylate kinase</fullName>
        <ecNumber evidence="2 11">2.7.4.9</ecNumber>
    </recommendedName>
    <alternativeName>
        <fullName evidence="11">dTMP kinase</fullName>
    </alternativeName>
</protein>
<keyword evidence="6 11" id="KW-0547">Nucleotide-binding</keyword>
<keyword evidence="4 11" id="KW-0808">Transferase</keyword>
<dbReference type="PROSITE" id="PS01331">
    <property type="entry name" value="THYMIDYLATE_KINASE"/>
    <property type="match status" value="1"/>
</dbReference>
<dbReference type="GO" id="GO:0006235">
    <property type="term" value="P:dTTP biosynthetic process"/>
    <property type="evidence" value="ECO:0007669"/>
    <property type="project" value="UniProtKB-UniRule"/>
</dbReference>
<dbReference type="RefSeq" id="WP_168887891.1">
    <property type="nucleotide sequence ID" value="NZ_JABAHY010000009.1"/>
</dbReference>
<dbReference type="GO" id="GO:0004798">
    <property type="term" value="F:dTMP kinase activity"/>
    <property type="evidence" value="ECO:0007669"/>
    <property type="project" value="UniProtKB-UniRule"/>
</dbReference>
<dbReference type="InterPro" id="IPR027417">
    <property type="entry name" value="P-loop_NTPase"/>
</dbReference>
<dbReference type="GO" id="GO:0006233">
    <property type="term" value="P:dTDP biosynthetic process"/>
    <property type="evidence" value="ECO:0007669"/>
    <property type="project" value="InterPro"/>
</dbReference>
<name>A0A7X8TKL5_9MICC</name>